<feature type="compositionally biased region" description="Low complexity" evidence="1">
    <location>
        <begin position="31"/>
        <end position="53"/>
    </location>
</feature>
<accession>A0ABP4X0J1</accession>
<evidence type="ECO:0000256" key="1">
    <source>
        <dbReference type="SAM" id="MobiDB-lite"/>
    </source>
</evidence>
<name>A0ABP4X0J1_9ACTN</name>
<gene>
    <name evidence="3" type="ORF">GCM10009681_39900</name>
</gene>
<protein>
    <recommendedName>
        <fullName evidence="5">Secreted protein</fullName>
    </recommendedName>
</protein>
<evidence type="ECO:0008006" key="5">
    <source>
        <dbReference type="Google" id="ProtNLM"/>
    </source>
</evidence>
<feature type="region of interest" description="Disordered" evidence="1">
    <location>
        <begin position="31"/>
        <end position="57"/>
    </location>
</feature>
<dbReference type="EMBL" id="BAAALS010000020">
    <property type="protein sequence ID" value="GAA1764835.1"/>
    <property type="molecule type" value="Genomic_DNA"/>
</dbReference>
<evidence type="ECO:0000256" key="2">
    <source>
        <dbReference type="SAM" id="SignalP"/>
    </source>
</evidence>
<evidence type="ECO:0000313" key="3">
    <source>
        <dbReference type="EMBL" id="GAA1764835.1"/>
    </source>
</evidence>
<sequence>MSARRLSAGRLAVALAAVALATGGPGVAGCTPGPRTGAPASSAGAAPDATGSPVPRGFDCGTAIESLAAPPDDYLVVDGDVAVPARLSPVDAADQGGDDPRARWFAKFGLIVRAGATAQLAVGPQWTDRAAVEWGSGDSPSATVRVPACPARDPARPWQVYAGGMWAAEPSCVPLVITAGTTEATVLVGLNRRCS</sequence>
<feature type="signal peptide" evidence="2">
    <location>
        <begin position="1"/>
        <end position="21"/>
    </location>
</feature>
<keyword evidence="4" id="KW-1185">Reference proteome</keyword>
<reference evidence="4" key="1">
    <citation type="journal article" date="2019" name="Int. J. Syst. Evol. Microbiol.">
        <title>The Global Catalogue of Microorganisms (GCM) 10K type strain sequencing project: providing services to taxonomists for standard genome sequencing and annotation.</title>
        <authorList>
            <consortium name="The Broad Institute Genomics Platform"/>
            <consortium name="The Broad Institute Genome Sequencing Center for Infectious Disease"/>
            <person name="Wu L."/>
            <person name="Ma J."/>
        </authorList>
    </citation>
    <scope>NUCLEOTIDE SEQUENCE [LARGE SCALE GENOMIC DNA]</scope>
    <source>
        <strain evidence="4">JCM 13249</strain>
    </source>
</reference>
<organism evidence="3 4">
    <name type="scientific">Luedemannella helvata</name>
    <dbReference type="NCBI Taxonomy" id="349315"/>
    <lineage>
        <taxon>Bacteria</taxon>
        <taxon>Bacillati</taxon>
        <taxon>Actinomycetota</taxon>
        <taxon>Actinomycetes</taxon>
        <taxon>Micromonosporales</taxon>
        <taxon>Micromonosporaceae</taxon>
        <taxon>Luedemannella</taxon>
    </lineage>
</organism>
<evidence type="ECO:0000313" key="4">
    <source>
        <dbReference type="Proteomes" id="UP001500655"/>
    </source>
</evidence>
<dbReference type="Proteomes" id="UP001500655">
    <property type="component" value="Unassembled WGS sequence"/>
</dbReference>
<comment type="caution">
    <text evidence="3">The sequence shown here is derived from an EMBL/GenBank/DDBJ whole genome shotgun (WGS) entry which is preliminary data.</text>
</comment>
<dbReference type="PROSITE" id="PS51257">
    <property type="entry name" value="PROKAR_LIPOPROTEIN"/>
    <property type="match status" value="1"/>
</dbReference>
<keyword evidence="2" id="KW-0732">Signal</keyword>
<feature type="chain" id="PRO_5045667411" description="Secreted protein" evidence="2">
    <location>
        <begin position="22"/>
        <end position="195"/>
    </location>
</feature>
<proteinExistence type="predicted"/>